<evidence type="ECO:0000313" key="2">
    <source>
        <dbReference type="EMBL" id="SHJ65582.1"/>
    </source>
</evidence>
<feature type="transmembrane region" description="Helical" evidence="1">
    <location>
        <begin position="38"/>
        <end position="55"/>
    </location>
</feature>
<dbReference type="OrthoDB" id="6384283at2"/>
<dbReference type="Pfam" id="PF13858">
    <property type="entry name" value="DUF4199"/>
    <property type="match status" value="1"/>
</dbReference>
<feature type="transmembrane region" description="Helical" evidence="1">
    <location>
        <begin position="76"/>
        <end position="98"/>
    </location>
</feature>
<protein>
    <recommendedName>
        <fullName evidence="4">DUF4199 domain-containing protein</fullName>
    </recommendedName>
</protein>
<dbReference type="AlphaFoldDB" id="A0A1M6L331"/>
<evidence type="ECO:0000256" key="1">
    <source>
        <dbReference type="SAM" id="Phobius"/>
    </source>
</evidence>
<dbReference type="STRING" id="683124.SAMN05444337_2372"/>
<reference evidence="2 3" key="1">
    <citation type="submission" date="2016-11" db="EMBL/GenBank/DDBJ databases">
        <authorList>
            <person name="Jaros S."/>
            <person name="Januszkiewicz K."/>
            <person name="Wedrychowicz H."/>
        </authorList>
    </citation>
    <scope>NUCLEOTIDE SEQUENCE [LARGE SCALE GENOMIC DNA]</scope>
    <source>
        <strain evidence="2 3">DSM 22807</strain>
    </source>
</reference>
<sequence>MKNIILRNGIFGGIAVSLVMAGMTMYMKNNPTNEPSEIVGFASMILAFSFLFLGIKQQREAQNGIITFGKAFLTGLKIALLISTIYVLVWLVIYYNFFPNFMEQYSEMVLNKMAKTATPEEIASKTEEMNMMKEWYKNPAFIILLTYAEILPLGIIFSLIGGLIFKKK</sequence>
<keyword evidence="1" id="KW-0812">Transmembrane</keyword>
<keyword evidence="1" id="KW-0472">Membrane</keyword>
<feature type="transmembrane region" description="Helical" evidence="1">
    <location>
        <begin position="9"/>
        <end position="26"/>
    </location>
</feature>
<dbReference type="Proteomes" id="UP000184232">
    <property type="component" value="Unassembled WGS sequence"/>
</dbReference>
<keyword evidence="1" id="KW-1133">Transmembrane helix</keyword>
<evidence type="ECO:0008006" key="4">
    <source>
        <dbReference type="Google" id="ProtNLM"/>
    </source>
</evidence>
<accession>A0A1M6L331</accession>
<gene>
    <name evidence="2" type="ORF">SAMN05444337_2372</name>
</gene>
<dbReference type="RefSeq" id="WP_072785346.1">
    <property type="nucleotide sequence ID" value="NZ_CP045292.1"/>
</dbReference>
<dbReference type="EMBL" id="FQZH01000005">
    <property type="protein sequence ID" value="SHJ65582.1"/>
    <property type="molecule type" value="Genomic_DNA"/>
</dbReference>
<name>A0A1M6L331_9FLAO</name>
<organism evidence="2 3">
    <name type="scientific">Flavobacterium haoranii</name>
    <dbReference type="NCBI Taxonomy" id="683124"/>
    <lineage>
        <taxon>Bacteria</taxon>
        <taxon>Pseudomonadati</taxon>
        <taxon>Bacteroidota</taxon>
        <taxon>Flavobacteriia</taxon>
        <taxon>Flavobacteriales</taxon>
        <taxon>Flavobacteriaceae</taxon>
        <taxon>Flavobacterium</taxon>
    </lineage>
</organism>
<proteinExistence type="predicted"/>
<keyword evidence="3" id="KW-1185">Reference proteome</keyword>
<dbReference type="InterPro" id="IPR025250">
    <property type="entry name" value="DUF4199"/>
</dbReference>
<evidence type="ECO:0000313" key="3">
    <source>
        <dbReference type="Proteomes" id="UP000184232"/>
    </source>
</evidence>
<feature type="transmembrane region" description="Helical" evidence="1">
    <location>
        <begin position="140"/>
        <end position="165"/>
    </location>
</feature>